<dbReference type="InterPro" id="IPR003340">
    <property type="entry name" value="B3_DNA-bd"/>
</dbReference>
<dbReference type="PANTHER" id="PTHR31674:SF62">
    <property type="entry name" value="B3 DOMAIN-CONTAINING PROTEIN REM14-RELATED"/>
    <property type="match status" value="1"/>
</dbReference>
<evidence type="ECO:0000313" key="9">
    <source>
        <dbReference type="Proteomes" id="UP000825729"/>
    </source>
</evidence>
<evidence type="ECO:0000256" key="3">
    <source>
        <dbReference type="ARBA" id="ARBA00023015"/>
    </source>
</evidence>
<dbReference type="GO" id="GO:0005634">
    <property type="term" value="C:nucleus"/>
    <property type="evidence" value="ECO:0007669"/>
    <property type="project" value="UniProtKB-SubCell"/>
</dbReference>
<dbReference type="Proteomes" id="UP000825729">
    <property type="component" value="Unassembled WGS sequence"/>
</dbReference>
<reference evidence="8 9" key="1">
    <citation type="submission" date="2021-07" db="EMBL/GenBank/DDBJ databases">
        <title>The Aristolochia fimbriata genome: insights into angiosperm evolution, floral development and chemical biosynthesis.</title>
        <authorList>
            <person name="Jiao Y."/>
        </authorList>
    </citation>
    <scope>NUCLEOTIDE SEQUENCE [LARGE SCALE GENOMIC DNA]</scope>
    <source>
        <strain evidence="8">IBCAS-2021</strain>
        <tissue evidence="8">Leaf</tissue>
    </source>
</reference>
<evidence type="ECO:0000256" key="2">
    <source>
        <dbReference type="ARBA" id="ARBA00022737"/>
    </source>
</evidence>
<dbReference type="EMBL" id="JAINDJ010000007">
    <property type="protein sequence ID" value="KAG9441472.1"/>
    <property type="molecule type" value="Genomic_DNA"/>
</dbReference>
<keyword evidence="5" id="KW-0804">Transcription</keyword>
<keyword evidence="3" id="KW-0805">Transcription regulation</keyword>
<dbReference type="Gene3D" id="2.40.330.10">
    <property type="entry name" value="DNA-binding pseudobarrel domain"/>
    <property type="match status" value="2"/>
</dbReference>
<dbReference type="PANTHER" id="PTHR31674">
    <property type="entry name" value="B3 DOMAIN-CONTAINING PROTEIN REM-LIKE 3-RELATED"/>
    <property type="match status" value="1"/>
</dbReference>
<comment type="subcellular location">
    <subcellularLocation>
        <location evidence="1">Nucleus</location>
    </subcellularLocation>
</comment>
<accession>A0AAV7DY20</accession>
<proteinExistence type="predicted"/>
<keyword evidence="6" id="KW-0539">Nucleus</keyword>
<feature type="domain" description="TF-B3" evidence="7">
    <location>
        <begin position="56"/>
        <end position="95"/>
    </location>
</feature>
<evidence type="ECO:0000256" key="4">
    <source>
        <dbReference type="ARBA" id="ARBA00023125"/>
    </source>
</evidence>
<dbReference type="SMART" id="SM01019">
    <property type="entry name" value="B3"/>
    <property type="match status" value="2"/>
</dbReference>
<evidence type="ECO:0000259" key="7">
    <source>
        <dbReference type="PROSITE" id="PS50863"/>
    </source>
</evidence>
<keyword evidence="2" id="KW-0677">Repeat</keyword>
<keyword evidence="4" id="KW-0238">DNA-binding</keyword>
<gene>
    <name evidence="8" type="ORF">H6P81_017326</name>
</gene>
<dbReference type="CDD" id="cd10017">
    <property type="entry name" value="B3_DNA"/>
    <property type="match status" value="2"/>
</dbReference>
<evidence type="ECO:0000256" key="5">
    <source>
        <dbReference type="ARBA" id="ARBA00023163"/>
    </source>
</evidence>
<comment type="caution">
    <text evidence="8">The sequence shown here is derived from an EMBL/GenBank/DDBJ whole genome shotgun (WGS) entry which is preliminary data.</text>
</comment>
<keyword evidence="9" id="KW-1185">Reference proteome</keyword>
<sequence>MAPGSPLCEQQRMPAFFKVMVGDFQKRVKIPTEFIRRIRRKLPSKTIFSGKSKDDFFFQNGWSKFVEDYSLEIGDFVVFQSDDKLNFDVTVLGHNQCEKKVTNTKKIPPKAKNTKQRTAKPSSPLCNCKYIPENGRLVFDAESCPYKLTNPHFVFLLIPFFLGRIRIPKTFGRESGLWPGFGNRASMTDPRGRSWPVSLGLLCKTTGRGGFATGWSKVVEENGLAGGDVCVFEVTRAGGPRKPSLVSLHIPRQGGLMK</sequence>
<evidence type="ECO:0000313" key="8">
    <source>
        <dbReference type="EMBL" id="KAG9441472.1"/>
    </source>
</evidence>
<evidence type="ECO:0000256" key="1">
    <source>
        <dbReference type="ARBA" id="ARBA00004123"/>
    </source>
</evidence>
<organism evidence="8 9">
    <name type="scientific">Aristolochia fimbriata</name>
    <name type="common">White veined hardy Dutchman's pipe vine</name>
    <dbReference type="NCBI Taxonomy" id="158543"/>
    <lineage>
        <taxon>Eukaryota</taxon>
        <taxon>Viridiplantae</taxon>
        <taxon>Streptophyta</taxon>
        <taxon>Embryophyta</taxon>
        <taxon>Tracheophyta</taxon>
        <taxon>Spermatophyta</taxon>
        <taxon>Magnoliopsida</taxon>
        <taxon>Magnoliidae</taxon>
        <taxon>Piperales</taxon>
        <taxon>Aristolochiaceae</taxon>
        <taxon>Aristolochia</taxon>
    </lineage>
</organism>
<feature type="domain" description="TF-B3" evidence="7">
    <location>
        <begin position="150"/>
        <end position="254"/>
    </location>
</feature>
<dbReference type="Pfam" id="PF02362">
    <property type="entry name" value="B3"/>
    <property type="match status" value="2"/>
</dbReference>
<protein>
    <recommendedName>
        <fullName evidence="7">TF-B3 domain-containing protein</fullName>
    </recommendedName>
</protein>
<dbReference type="InterPro" id="IPR015300">
    <property type="entry name" value="DNA-bd_pseudobarrel_sf"/>
</dbReference>
<evidence type="ECO:0000256" key="6">
    <source>
        <dbReference type="ARBA" id="ARBA00023242"/>
    </source>
</evidence>
<dbReference type="PROSITE" id="PS50863">
    <property type="entry name" value="B3"/>
    <property type="match status" value="2"/>
</dbReference>
<dbReference type="AlphaFoldDB" id="A0AAV7DY20"/>
<dbReference type="GO" id="GO:0003677">
    <property type="term" value="F:DNA binding"/>
    <property type="evidence" value="ECO:0007669"/>
    <property type="project" value="UniProtKB-KW"/>
</dbReference>
<name>A0AAV7DY20_ARIFI</name>
<dbReference type="InterPro" id="IPR039218">
    <property type="entry name" value="REM_fam"/>
</dbReference>
<dbReference type="SUPFAM" id="SSF101936">
    <property type="entry name" value="DNA-binding pseudobarrel domain"/>
    <property type="match status" value="2"/>
</dbReference>